<dbReference type="EC" id="3.1.4.11" evidence="1 6"/>
<dbReference type="CDD" id="cd16207">
    <property type="entry name" value="EFh_ScPlc1p_like"/>
    <property type="match status" value="1"/>
</dbReference>
<dbReference type="PANTHER" id="PTHR10336">
    <property type="entry name" value="PHOSPHOINOSITIDE-SPECIFIC PHOSPHOLIPASE C FAMILY PROTEIN"/>
    <property type="match status" value="1"/>
</dbReference>
<dbReference type="Gene3D" id="1.10.238.10">
    <property type="entry name" value="EF-hand"/>
    <property type="match status" value="1"/>
</dbReference>
<accession>A0A3N4LN15</accession>
<dbReference type="PANTHER" id="PTHR10336:SF36">
    <property type="entry name" value="1-PHOSPHATIDYLINOSITOL 4,5-BISPHOSPHATE PHOSPHODIESTERASE BETA-4"/>
    <property type="match status" value="1"/>
</dbReference>
<dbReference type="Gene3D" id="2.30.29.30">
    <property type="entry name" value="Pleckstrin-homology domain (PH domain)/Phosphotyrosine-binding domain (PTB)"/>
    <property type="match status" value="1"/>
</dbReference>
<dbReference type="GO" id="GO:0005509">
    <property type="term" value="F:calcium ion binding"/>
    <property type="evidence" value="ECO:0007669"/>
    <property type="project" value="InterPro"/>
</dbReference>
<evidence type="ECO:0000313" key="12">
    <source>
        <dbReference type="Proteomes" id="UP000267821"/>
    </source>
</evidence>
<dbReference type="CDD" id="cd13360">
    <property type="entry name" value="PH_PLC_fungal"/>
    <property type="match status" value="1"/>
</dbReference>
<dbReference type="AlphaFoldDB" id="A0A3N4LN15"/>
<dbReference type="InParanoid" id="A0A3N4LN15"/>
<dbReference type="Pfam" id="PF00388">
    <property type="entry name" value="PI-PLC-X"/>
    <property type="match status" value="1"/>
</dbReference>
<dbReference type="SMART" id="SM00239">
    <property type="entry name" value="C2"/>
    <property type="match status" value="1"/>
</dbReference>
<dbReference type="InterPro" id="IPR001192">
    <property type="entry name" value="PI-PLC_fam"/>
</dbReference>
<evidence type="ECO:0000259" key="8">
    <source>
        <dbReference type="PROSITE" id="PS50004"/>
    </source>
</evidence>
<evidence type="ECO:0000259" key="10">
    <source>
        <dbReference type="PROSITE" id="PS50222"/>
    </source>
</evidence>
<dbReference type="CDD" id="cd00275">
    <property type="entry name" value="C2_PLC_like"/>
    <property type="match status" value="1"/>
</dbReference>
<dbReference type="SMART" id="SM00148">
    <property type="entry name" value="PLCXc"/>
    <property type="match status" value="1"/>
</dbReference>
<dbReference type="STRING" id="1051890.A0A3N4LN15"/>
<dbReference type="InterPro" id="IPR017946">
    <property type="entry name" value="PLC-like_Pdiesterase_TIM-brl"/>
</dbReference>
<dbReference type="PROSITE" id="PS50007">
    <property type="entry name" value="PIPLC_X_DOMAIN"/>
    <property type="match status" value="1"/>
</dbReference>
<dbReference type="PROSITE" id="PS50004">
    <property type="entry name" value="C2"/>
    <property type="match status" value="1"/>
</dbReference>
<evidence type="ECO:0000256" key="7">
    <source>
        <dbReference type="SAM" id="MobiDB-lite"/>
    </source>
</evidence>
<evidence type="ECO:0000256" key="5">
    <source>
        <dbReference type="ARBA" id="ARBA00023224"/>
    </source>
</evidence>
<dbReference type="InterPro" id="IPR037755">
    <property type="entry name" value="Plc1_PH"/>
</dbReference>
<dbReference type="FunCoup" id="A0A3N4LN15">
    <property type="interactions" value="322"/>
</dbReference>
<dbReference type="PROSITE" id="PS50222">
    <property type="entry name" value="EF_HAND_2"/>
    <property type="match status" value="1"/>
</dbReference>
<feature type="domain" description="EF-hand" evidence="10">
    <location>
        <begin position="274"/>
        <end position="309"/>
    </location>
</feature>
<dbReference type="GO" id="GO:0004435">
    <property type="term" value="F:phosphatidylinositol-4,5-bisphosphate phospholipase C activity"/>
    <property type="evidence" value="ECO:0007669"/>
    <property type="project" value="UniProtKB-EC"/>
</dbReference>
<comment type="catalytic activity">
    <reaction evidence="6">
        <text>a 1,2-diacyl-sn-glycero-3-phospho-(1D-myo-inositol-4,5-bisphosphate) + H2O = 1D-myo-inositol 1,4,5-trisphosphate + a 1,2-diacyl-sn-glycerol + H(+)</text>
        <dbReference type="Rhea" id="RHEA:33179"/>
        <dbReference type="ChEBI" id="CHEBI:15377"/>
        <dbReference type="ChEBI" id="CHEBI:15378"/>
        <dbReference type="ChEBI" id="CHEBI:17815"/>
        <dbReference type="ChEBI" id="CHEBI:58456"/>
        <dbReference type="ChEBI" id="CHEBI:203600"/>
        <dbReference type="EC" id="3.1.4.11"/>
    </reaction>
</comment>
<dbReference type="InterPro" id="IPR011993">
    <property type="entry name" value="PH-like_dom_sf"/>
</dbReference>
<dbReference type="InterPro" id="IPR001711">
    <property type="entry name" value="PLipase_C_Pinositol-sp_Y"/>
</dbReference>
<dbReference type="InterPro" id="IPR011992">
    <property type="entry name" value="EF-hand-dom_pair"/>
</dbReference>
<dbReference type="Gene3D" id="2.60.40.150">
    <property type="entry name" value="C2 domain"/>
    <property type="match status" value="1"/>
</dbReference>
<evidence type="ECO:0000256" key="6">
    <source>
        <dbReference type="RuleBase" id="RU361133"/>
    </source>
</evidence>
<organism evidence="11 12">
    <name type="scientific">Terfezia boudieri ATCC MYA-4762</name>
    <dbReference type="NCBI Taxonomy" id="1051890"/>
    <lineage>
        <taxon>Eukaryota</taxon>
        <taxon>Fungi</taxon>
        <taxon>Dikarya</taxon>
        <taxon>Ascomycota</taxon>
        <taxon>Pezizomycotina</taxon>
        <taxon>Pezizomycetes</taxon>
        <taxon>Pezizales</taxon>
        <taxon>Pezizaceae</taxon>
        <taxon>Terfezia</taxon>
    </lineage>
</organism>
<dbReference type="GO" id="GO:0016042">
    <property type="term" value="P:lipid catabolic process"/>
    <property type="evidence" value="ECO:0007669"/>
    <property type="project" value="UniProtKB-KW"/>
</dbReference>
<gene>
    <name evidence="11" type="ORF">L211DRAFT_785303</name>
</gene>
<dbReference type="Pfam" id="PF00168">
    <property type="entry name" value="C2"/>
    <property type="match status" value="1"/>
</dbReference>
<keyword evidence="12" id="KW-1185">Reference proteome</keyword>
<dbReference type="SUPFAM" id="SSF49562">
    <property type="entry name" value="C2 domain (Calcium/lipid-binding domain, CaLB)"/>
    <property type="match status" value="1"/>
</dbReference>
<feature type="compositionally biased region" description="Polar residues" evidence="7">
    <location>
        <begin position="1"/>
        <end position="10"/>
    </location>
</feature>
<name>A0A3N4LN15_9PEZI</name>
<dbReference type="SMART" id="SM00149">
    <property type="entry name" value="PLCYc"/>
    <property type="match status" value="1"/>
</dbReference>
<dbReference type="Pfam" id="PF00387">
    <property type="entry name" value="PI-PLC-Y"/>
    <property type="match status" value="1"/>
</dbReference>
<dbReference type="InterPro" id="IPR035892">
    <property type="entry name" value="C2_domain_sf"/>
</dbReference>
<dbReference type="CDD" id="cd08598">
    <property type="entry name" value="PI-PLC1c_yeast"/>
    <property type="match status" value="1"/>
</dbReference>
<evidence type="ECO:0000256" key="4">
    <source>
        <dbReference type="ARBA" id="ARBA00023098"/>
    </source>
</evidence>
<feature type="region of interest" description="Disordered" evidence="7">
    <location>
        <begin position="578"/>
        <end position="624"/>
    </location>
</feature>
<dbReference type="GO" id="GO:0051209">
    <property type="term" value="P:release of sequestered calcium ion into cytosol"/>
    <property type="evidence" value="ECO:0007669"/>
    <property type="project" value="TreeGrafter"/>
</dbReference>
<feature type="compositionally biased region" description="Low complexity" evidence="7">
    <location>
        <begin position="581"/>
        <end position="611"/>
    </location>
</feature>
<dbReference type="Gene3D" id="3.20.20.190">
    <property type="entry name" value="Phosphatidylinositol (PI) phosphodiesterase"/>
    <property type="match status" value="2"/>
</dbReference>
<evidence type="ECO:0000313" key="11">
    <source>
        <dbReference type="EMBL" id="RPB24274.1"/>
    </source>
</evidence>
<reference evidence="11 12" key="1">
    <citation type="journal article" date="2018" name="Nat. Ecol. Evol.">
        <title>Pezizomycetes genomes reveal the molecular basis of ectomycorrhizal truffle lifestyle.</title>
        <authorList>
            <person name="Murat C."/>
            <person name="Payen T."/>
            <person name="Noel B."/>
            <person name="Kuo A."/>
            <person name="Morin E."/>
            <person name="Chen J."/>
            <person name="Kohler A."/>
            <person name="Krizsan K."/>
            <person name="Balestrini R."/>
            <person name="Da Silva C."/>
            <person name="Montanini B."/>
            <person name="Hainaut M."/>
            <person name="Levati E."/>
            <person name="Barry K.W."/>
            <person name="Belfiori B."/>
            <person name="Cichocki N."/>
            <person name="Clum A."/>
            <person name="Dockter R.B."/>
            <person name="Fauchery L."/>
            <person name="Guy J."/>
            <person name="Iotti M."/>
            <person name="Le Tacon F."/>
            <person name="Lindquist E.A."/>
            <person name="Lipzen A."/>
            <person name="Malagnac F."/>
            <person name="Mello A."/>
            <person name="Molinier V."/>
            <person name="Miyauchi S."/>
            <person name="Poulain J."/>
            <person name="Riccioni C."/>
            <person name="Rubini A."/>
            <person name="Sitrit Y."/>
            <person name="Splivallo R."/>
            <person name="Traeger S."/>
            <person name="Wang M."/>
            <person name="Zifcakova L."/>
            <person name="Wipf D."/>
            <person name="Zambonelli A."/>
            <person name="Paolocci F."/>
            <person name="Nowrousian M."/>
            <person name="Ottonello S."/>
            <person name="Baldrian P."/>
            <person name="Spatafora J.W."/>
            <person name="Henrissat B."/>
            <person name="Nagy L.G."/>
            <person name="Aury J.M."/>
            <person name="Wincker P."/>
            <person name="Grigoriev I.V."/>
            <person name="Bonfante P."/>
            <person name="Martin F.M."/>
        </authorList>
    </citation>
    <scope>NUCLEOTIDE SEQUENCE [LARGE SCALE GENOMIC DNA]</scope>
    <source>
        <strain evidence="11 12">ATCC MYA-4762</strain>
    </source>
</reference>
<feature type="domain" description="C2" evidence="8">
    <location>
        <begin position="755"/>
        <end position="912"/>
    </location>
</feature>
<dbReference type="PRINTS" id="PR00390">
    <property type="entry name" value="PHPHLIPASEC"/>
</dbReference>
<keyword evidence="3 6" id="KW-0442">Lipid degradation</keyword>
<dbReference type="InterPro" id="IPR000008">
    <property type="entry name" value="C2_dom"/>
</dbReference>
<dbReference type="OrthoDB" id="269822at2759"/>
<evidence type="ECO:0000259" key="9">
    <source>
        <dbReference type="PROSITE" id="PS50008"/>
    </source>
</evidence>
<feature type="domain" description="PI-PLC Y-box" evidence="9">
    <location>
        <begin position="630"/>
        <end position="748"/>
    </location>
</feature>
<keyword evidence="2 6" id="KW-0378">Hydrolase</keyword>
<dbReference type="EMBL" id="ML121542">
    <property type="protein sequence ID" value="RPB24274.1"/>
    <property type="molecule type" value="Genomic_DNA"/>
</dbReference>
<dbReference type="GO" id="GO:0048015">
    <property type="term" value="P:phosphatidylinositol-mediated signaling"/>
    <property type="evidence" value="ECO:0007669"/>
    <property type="project" value="TreeGrafter"/>
</dbReference>
<protein>
    <recommendedName>
        <fullName evidence="1 6">Phosphoinositide phospholipase C</fullName>
        <ecNumber evidence="1 6">3.1.4.11</ecNumber>
    </recommendedName>
</protein>
<keyword evidence="4 6" id="KW-0443">Lipid metabolism</keyword>
<dbReference type="InterPro" id="IPR000909">
    <property type="entry name" value="PLipase_C_PInositol-sp_X_dom"/>
</dbReference>
<sequence>MSEVYNQASGQKPGLMRRLSRGAANKLRKKTSSKGEEEKSGPLTMRHRNNSVSMNDLGLKHDSRSDDDDDYSISTAIVSSADRAKDTLAGKPPNSAPPISSTSAGVVIPQALQRGTSLTRVTRKKIAKRTFKLDIQSAKVTWDPSKPSSRFFVDDVKEIRVGADARNYREEFSISGDMEELWFTIIYAEHEENGKLKALHLIAPDKESFTLWTSTLDKVLKYRTEFMSGLAVQGDKFVSEHWRNEFAAKSSPNKEEKLSFDRVERLCRRLHVNCSRRFLRQKFNVADVDKTGYLNFVQFQKFVFLLKERVEIVELWKQVVRDEEGGMTRDEFWLFLLDVQMVDVEADAIHIERVFRKFCRKSRRIERMTGLPSPVEPKDAESRMSMEAFSIFLRSQAFNPPLLTTIAEKDLERPLNEYFISSSHNTYLLGRQVVGESSIEAYIKVLQRGCRCVEVDCWDGDDGRPVVYHGRTFTTKVLFSDVIAAIGKYSFLVSPYPVIISLEVHCGLEQQNRMAEILRSTLGEHLVSEPLISHSMVLPSPKDLKHKILVKVKSSEVQDIGMALSDIEVIKDISLHRPARSSTIPQSPSGSGSSEGTSDSLDSDSHVSLPSGEVNVKKPKKKPKKIAPALGQLGVYTRGQKFSNFALPESKTYNHIFSFAERTAMKFSKDPDKKVALEKHNTRYLMRVYPSGYRVNSSNFDPNTFWRRGVQMVALNWQTYDLGLQMNEAMFASLHDHTGYVLKPRELRISRTTSDPLADAAAAKLRKDRKLVKFSIDVISAQQLPRPKDQKPDDSFDPFVEVEVFSADDKAKGASTVEGGIEAGDSKAASGLGAPTRRRTTVVRENGFSPIFSTNGGGKMSFSIQTKFESLIFVRFSLYNDGHSGDRSSMFGSYTAKLTSLQQGYRHLPLYDNQGEQFLFSTLFVKIKVDPIQPLDIIPERSTALGSFRTGVKSVLGFSK</sequence>
<dbReference type="SUPFAM" id="SSF51695">
    <property type="entry name" value="PLC-like phosphodiesterases"/>
    <property type="match status" value="1"/>
</dbReference>
<keyword evidence="5" id="KW-0807">Transducer</keyword>
<dbReference type="SUPFAM" id="SSF50729">
    <property type="entry name" value="PH domain-like"/>
    <property type="match status" value="1"/>
</dbReference>
<dbReference type="SUPFAM" id="SSF47473">
    <property type="entry name" value="EF-hand"/>
    <property type="match status" value="1"/>
</dbReference>
<dbReference type="PROSITE" id="PS50008">
    <property type="entry name" value="PIPLC_Y_DOMAIN"/>
    <property type="match status" value="1"/>
</dbReference>
<dbReference type="Proteomes" id="UP000267821">
    <property type="component" value="Unassembled WGS sequence"/>
</dbReference>
<evidence type="ECO:0000256" key="1">
    <source>
        <dbReference type="ARBA" id="ARBA00012368"/>
    </source>
</evidence>
<proteinExistence type="predicted"/>
<evidence type="ECO:0000256" key="3">
    <source>
        <dbReference type="ARBA" id="ARBA00022963"/>
    </source>
</evidence>
<feature type="region of interest" description="Disordered" evidence="7">
    <location>
        <begin position="1"/>
        <end position="70"/>
    </location>
</feature>
<evidence type="ECO:0000256" key="2">
    <source>
        <dbReference type="ARBA" id="ARBA00022801"/>
    </source>
</evidence>
<dbReference type="InterPro" id="IPR002048">
    <property type="entry name" value="EF_hand_dom"/>
</dbReference>